<sequence>MLSLRQFLCIASLSSHTLATCFFPNGNASPADTPCNPDAEVSHCCYKNQACLSNGLCVSDPYSPIKARLHRGTCSDKTWESNDCPNHCTSIADNGAPVYACNQTNVDSYCCFDGCECNASFEIFRFPTDDVYTLTIISEAYTNTHISTSSSTSTPSQTESTSSTTSKSATAASVPASTTHTDPPSSHNHTQTEDKNEKPSSNSAAIGAGVGVGVGVAIVIGALVAFLFWRRSKKRHQDDTNPYTTNGFPLDQKAVEMDHTTKTYPAPHATSHNPGSATTYAHYAEADPGPNPFISPQELPVPIARVELPAMASPKHQTEFKQRL</sequence>
<evidence type="ECO:0000313" key="9">
    <source>
        <dbReference type="Proteomes" id="UP000799764"/>
    </source>
</evidence>
<keyword evidence="9" id="KW-1185">Reference proteome</keyword>
<dbReference type="InterPro" id="IPR051694">
    <property type="entry name" value="Immunoregulatory_rcpt-like"/>
</dbReference>
<dbReference type="PANTHER" id="PTHR15549:SF26">
    <property type="entry name" value="AXIAL BUDDING PATTERN PROTEIN 2-RELATED"/>
    <property type="match status" value="1"/>
</dbReference>
<comment type="subcellular location">
    <subcellularLocation>
        <location evidence="1">Membrane</location>
        <topology evidence="1">Single-pass membrane protein</topology>
    </subcellularLocation>
</comment>
<keyword evidence="7" id="KW-0732">Signal</keyword>
<feature type="transmembrane region" description="Helical" evidence="6">
    <location>
        <begin position="204"/>
        <end position="229"/>
    </location>
</feature>
<accession>A0A9P4PBX2</accession>
<keyword evidence="2 6" id="KW-0812">Transmembrane</keyword>
<keyword evidence="3 6" id="KW-1133">Transmembrane helix</keyword>
<evidence type="ECO:0008006" key="10">
    <source>
        <dbReference type="Google" id="ProtNLM"/>
    </source>
</evidence>
<organism evidence="8 9">
    <name type="scientific">Karstenula rhodostoma CBS 690.94</name>
    <dbReference type="NCBI Taxonomy" id="1392251"/>
    <lineage>
        <taxon>Eukaryota</taxon>
        <taxon>Fungi</taxon>
        <taxon>Dikarya</taxon>
        <taxon>Ascomycota</taxon>
        <taxon>Pezizomycotina</taxon>
        <taxon>Dothideomycetes</taxon>
        <taxon>Pleosporomycetidae</taxon>
        <taxon>Pleosporales</taxon>
        <taxon>Massarineae</taxon>
        <taxon>Didymosphaeriaceae</taxon>
        <taxon>Karstenula</taxon>
    </lineage>
</organism>
<comment type="caution">
    <text evidence="8">The sequence shown here is derived from an EMBL/GenBank/DDBJ whole genome shotgun (WGS) entry which is preliminary data.</text>
</comment>
<feature type="region of interest" description="Disordered" evidence="5">
    <location>
        <begin position="146"/>
        <end position="202"/>
    </location>
</feature>
<evidence type="ECO:0000256" key="5">
    <source>
        <dbReference type="SAM" id="MobiDB-lite"/>
    </source>
</evidence>
<evidence type="ECO:0000256" key="7">
    <source>
        <dbReference type="SAM" id="SignalP"/>
    </source>
</evidence>
<dbReference type="AlphaFoldDB" id="A0A9P4PBX2"/>
<keyword evidence="4 6" id="KW-0472">Membrane</keyword>
<dbReference type="OrthoDB" id="5215637at2759"/>
<dbReference type="EMBL" id="MU001507">
    <property type="protein sequence ID" value="KAF2440264.1"/>
    <property type="molecule type" value="Genomic_DNA"/>
</dbReference>
<dbReference type="PANTHER" id="PTHR15549">
    <property type="entry name" value="PAIRED IMMUNOGLOBULIN-LIKE TYPE 2 RECEPTOR"/>
    <property type="match status" value="1"/>
</dbReference>
<protein>
    <recommendedName>
        <fullName evidence="10">Mid2 domain-containing protein</fullName>
    </recommendedName>
</protein>
<proteinExistence type="predicted"/>
<evidence type="ECO:0000256" key="4">
    <source>
        <dbReference type="ARBA" id="ARBA00023136"/>
    </source>
</evidence>
<gene>
    <name evidence="8" type="ORF">P171DRAFT_475773</name>
</gene>
<dbReference type="Proteomes" id="UP000799764">
    <property type="component" value="Unassembled WGS sequence"/>
</dbReference>
<feature type="compositionally biased region" description="Low complexity" evidence="5">
    <location>
        <begin position="146"/>
        <end position="181"/>
    </location>
</feature>
<name>A0A9P4PBX2_9PLEO</name>
<evidence type="ECO:0000256" key="2">
    <source>
        <dbReference type="ARBA" id="ARBA00022692"/>
    </source>
</evidence>
<dbReference type="GO" id="GO:0071944">
    <property type="term" value="C:cell periphery"/>
    <property type="evidence" value="ECO:0007669"/>
    <property type="project" value="UniProtKB-ARBA"/>
</dbReference>
<feature type="chain" id="PRO_5040190370" description="Mid2 domain-containing protein" evidence="7">
    <location>
        <begin position="20"/>
        <end position="324"/>
    </location>
</feature>
<evidence type="ECO:0000256" key="3">
    <source>
        <dbReference type="ARBA" id="ARBA00022989"/>
    </source>
</evidence>
<evidence type="ECO:0000256" key="1">
    <source>
        <dbReference type="ARBA" id="ARBA00004167"/>
    </source>
</evidence>
<feature type="signal peptide" evidence="7">
    <location>
        <begin position="1"/>
        <end position="19"/>
    </location>
</feature>
<evidence type="ECO:0000313" key="8">
    <source>
        <dbReference type="EMBL" id="KAF2440264.1"/>
    </source>
</evidence>
<dbReference type="GO" id="GO:0016020">
    <property type="term" value="C:membrane"/>
    <property type="evidence" value="ECO:0007669"/>
    <property type="project" value="UniProtKB-SubCell"/>
</dbReference>
<evidence type="ECO:0000256" key="6">
    <source>
        <dbReference type="SAM" id="Phobius"/>
    </source>
</evidence>
<reference evidence="8" key="1">
    <citation type="journal article" date="2020" name="Stud. Mycol.">
        <title>101 Dothideomycetes genomes: a test case for predicting lifestyles and emergence of pathogens.</title>
        <authorList>
            <person name="Haridas S."/>
            <person name="Albert R."/>
            <person name="Binder M."/>
            <person name="Bloem J."/>
            <person name="Labutti K."/>
            <person name="Salamov A."/>
            <person name="Andreopoulos B."/>
            <person name="Baker S."/>
            <person name="Barry K."/>
            <person name="Bills G."/>
            <person name="Bluhm B."/>
            <person name="Cannon C."/>
            <person name="Castanera R."/>
            <person name="Culley D."/>
            <person name="Daum C."/>
            <person name="Ezra D."/>
            <person name="Gonzalez J."/>
            <person name="Henrissat B."/>
            <person name="Kuo A."/>
            <person name="Liang C."/>
            <person name="Lipzen A."/>
            <person name="Lutzoni F."/>
            <person name="Magnuson J."/>
            <person name="Mondo S."/>
            <person name="Nolan M."/>
            <person name="Ohm R."/>
            <person name="Pangilinan J."/>
            <person name="Park H.-J."/>
            <person name="Ramirez L."/>
            <person name="Alfaro M."/>
            <person name="Sun H."/>
            <person name="Tritt A."/>
            <person name="Yoshinaga Y."/>
            <person name="Zwiers L.-H."/>
            <person name="Turgeon B."/>
            <person name="Goodwin S."/>
            <person name="Spatafora J."/>
            <person name="Crous P."/>
            <person name="Grigoriev I."/>
        </authorList>
    </citation>
    <scope>NUCLEOTIDE SEQUENCE</scope>
    <source>
        <strain evidence="8">CBS 690.94</strain>
    </source>
</reference>